<protein>
    <recommendedName>
        <fullName evidence="6">Integral membrane bound transporter domain-containing protein</fullName>
    </recommendedName>
</protein>
<feature type="transmembrane region" description="Helical" evidence="5">
    <location>
        <begin position="90"/>
        <end position="108"/>
    </location>
</feature>
<accession>A0ABM8GER8</accession>
<feature type="transmembrane region" description="Helical" evidence="5">
    <location>
        <begin position="12"/>
        <end position="34"/>
    </location>
</feature>
<dbReference type="Pfam" id="PF13515">
    <property type="entry name" value="FUSC_2"/>
    <property type="match status" value="1"/>
</dbReference>
<proteinExistence type="predicted"/>
<evidence type="ECO:0000256" key="4">
    <source>
        <dbReference type="ARBA" id="ARBA00023136"/>
    </source>
</evidence>
<evidence type="ECO:0000256" key="3">
    <source>
        <dbReference type="ARBA" id="ARBA00022989"/>
    </source>
</evidence>
<dbReference type="EMBL" id="AP027731">
    <property type="protein sequence ID" value="BDZ46596.1"/>
    <property type="molecule type" value="Genomic_DNA"/>
</dbReference>
<feature type="transmembrane region" description="Helical" evidence="5">
    <location>
        <begin position="115"/>
        <end position="135"/>
    </location>
</feature>
<keyword evidence="3 5" id="KW-1133">Transmembrane helix</keyword>
<evidence type="ECO:0000313" key="7">
    <source>
        <dbReference type="EMBL" id="BDZ46596.1"/>
    </source>
</evidence>
<dbReference type="Proteomes" id="UP001321498">
    <property type="component" value="Chromosome"/>
</dbReference>
<keyword evidence="8" id="KW-1185">Reference proteome</keyword>
<comment type="subcellular location">
    <subcellularLocation>
        <location evidence="1">Membrane</location>
        <topology evidence="1">Multi-pass membrane protein</topology>
    </subcellularLocation>
</comment>
<feature type="transmembrane region" description="Helical" evidence="5">
    <location>
        <begin position="141"/>
        <end position="163"/>
    </location>
</feature>
<dbReference type="InterPro" id="IPR049453">
    <property type="entry name" value="Memb_transporter_dom"/>
</dbReference>
<dbReference type="RefSeq" id="WP_286276632.1">
    <property type="nucleotide sequence ID" value="NZ_AP027731.1"/>
</dbReference>
<keyword evidence="4 5" id="KW-0472">Membrane</keyword>
<keyword evidence="2 5" id="KW-0812">Transmembrane</keyword>
<reference evidence="8" key="1">
    <citation type="journal article" date="2019" name="Int. J. Syst. Evol. Microbiol.">
        <title>The Global Catalogue of Microorganisms (GCM) 10K type strain sequencing project: providing services to taxonomists for standard genome sequencing and annotation.</title>
        <authorList>
            <consortium name="The Broad Institute Genomics Platform"/>
            <consortium name="The Broad Institute Genome Sequencing Center for Infectious Disease"/>
            <person name="Wu L."/>
            <person name="Ma J."/>
        </authorList>
    </citation>
    <scope>NUCLEOTIDE SEQUENCE [LARGE SCALE GENOMIC DNA]</scope>
    <source>
        <strain evidence="8">NBRC 108725</strain>
    </source>
</reference>
<sequence>MRLAEVVRANSRLPLLQVVKTAIASVAAWFVALAVFPEQVPVFAAVAALLVVQPSVNQSFGKAIERSLGVLVGVLVALGAALLFGDQSWLVLLAIVASLFVAWGLRLTPGSSVQIPISAMLVLSIGAATPTYAAARVVETVIGAAVGLLVNVLIVPPLLLAPARSAVLQLGLRVAEELDRLAEVLTDPDEAADLDSVLESARSLRDLRQTATDAIRGGRESLTLNPRRSHYRDQLERDVGLLNRMEPLVTQVIGMARAVRDHWDPSLADEPITGSIAEELRRAAHDLRLLVQVDGGSVPIAEEPLALTRPLVVAAPPPQHWILIGALMEDLRRVREEIVGR</sequence>
<evidence type="ECO:0000256" key="5">
    <source>
        <dbReference type="SAM" id="Phobius"/>
    </source>
</evidence>
<gene>
    <name evidence="7" type="ORF">GCM10025866_25050</name>
</gene>
<organism evidence="7 8">
    <name type="scientific">Naasia aerilata</name>
    <dbReference type="NCBI Taxonomy" id="1162966"/>
    <lineage>
        <taxon>Bacteria</taxon>
        <taxon>Bacillati</taxon>
        <taxon>Actinomycetota</taxon>
        <taxon>Actinomycetes</taxon>
        <taxon>Micrococcales</taxon>
        <taxon>Microbacteriaceae</taxon>
        <taxon>Naasia</taxon>
    </lineage>
</organism>
<evidence type="ECO:0000256" key="1">
    <source>
        <dbReference type="ARBA" id="ARBA00004141"/>
    </source>
</evidence>
<name>A0ABM8GER8_9MICO</name>
<evidence type="ECO:0000313" key="8">
    <source>
        <dbReference type="Proteomes" id="UP001321498"/>
    </source>
</evidence>
<evidence type="ECO:0000256" key="2">
    <source>
        <dbReference type="ARBA" id="ARBA00022692"/>
    </source>
</evidence>
<evidence type="ECO:0000259" key="6">
    <source>
        <dbReference type="Pfam" id="PF13515"/>
    </source>
</evidence>
<feature type="domain" description="Integral membrane bound transporter" evidence="6">
    <location>
        <begin position="28"/>
        <end position="150"/>
    </location>
</feature>
<feature type="transmembrane region" description="Helical" evidence="5">
    <location>
        <begin position="68"/>
        <end position="84"/>
    </location>
</feature>